<reference evidence="1 2" key="1">
    <citation type="journal article" date="2018" name="Aquat. Microb. Ecol.">
        <title>Gammaproteobacterial methanotrophs dominate.</title>
        <authorList>
            <person name="Rissanen A.J."/>
            <person name="Saarenheimo J."/>
            <person name="Tiirola M."/>
            <person name="Peura S."/>
            <person name="Aalto S.L."/>
            <person name="Karvinen A."/>
            <person name="Nykanen H."/>
        </authorList>
    </citation>
    <scope>NUCLEOTIDE SEQUENCE [LARGE SCALE GENOMIC DNA]</scope>
    <source>
        <strain evidence="1">AMbin10</strain>
    </source>
</reference>
<dbReference type="EMBL" id="QJPH01000475">
    <property type="protein sequence ID" value="PZN72758.1"/>
    <property type="molecule type" value="Genomic_DNA"/>
</dbReference>
<sequence>MRVADVLVDIDGIVYATDFNGFDTPMTAYTSAGKQAKFEPWPLWAHLSALSECVVPTRQGVGLSVPAFSRRVLAHSRVSVCLQEDFAPLALWWAGGGAATPKNLGDGWYTCGIVRARLRPWNAGERFMALSHCRSSDETSERFNLSAYLGAMLDASVVALEPSQPLNDLDSSATQSLLNAVIALNMPEAQAAAFPDTPEANRITLRLCKALGWTQDQVWTTPAPELDRVLALLDRVEGEKSRLPIRESGLVQHPDAVVIRIEDD</sequence>
<proteinExistence type="predicted"/>
<organism evidence="1 2">
    <name type="scientific">Candidatus Methylumidiphilus alinenensis</name>
    <dbReference type="NCBI Taxonomy" id="2202197"/>
    <lineage>
        <taxon>Bacteria</taxon>
        <taxon>Pseudomonadati</taxon>
        <taxon>Pseudomonadota</taxon>
        <taxon>Gammaproteobacteria</taxon>
        <taxon>Methylococcales</taxon>
        <taxon>Candidatus Methylumidiphilus</taxon>
    </lineage>
</organism>
<name>A0A2W4QXV3_9GAMM</name>
<protein>
    <submittedName>
        <fullName evidence="1">Uncharacterized protein</fullName>
    </submittedName>
</protein>
<evidence type="ECO:0000313" key="1">
    <source>
        <dbReference type="EMBL" id="PZN72758.1"/>
    </source>
</evidence>
<evidence type="ECO:0000313" key="2">
    <source>
        <dbReference type="Proteomes" id="UP000249396"/>
    </source>
</evidence>
<accession>A0A2W4QXV3</accession>
<comment type="caution">
    <text evidence="1">The sequence shown here is derived from an EMBL/GenBank/DDBJ whole genome shotgun (WGS) entry which is preliminary data.</text>
</comment>
<gene>
    <name evidence="1" type="ORF">DM484_24090</name>
</gene>
<dbReference type="Proteomes" id="UP000249396">
    <property type="component" value="Unassembled WGS sequence"/>
</dbReference>
<dbReference type="AlphaFoldDB" id="A0A2W4QXV3"/>